<dbReference type="Proteomes" id="UP000398217">
    <property type="component" value="Unassembled WGS sequence"/>
</dbReference>
<name>A0A5M4BC16_9FLAO</name>
<proteinExistence type="predicted"/>
<keyword evidence="2" id="KW-1185">Reference proteome</keyword>
<sequence length="273" mass="32196">MVILILLRNQNTINLMKIKTRPEKNTPKVSKPIRLLIEEAYDIFQYSLNGTLNVCTPCCVSSERMQELLRTPVCELSASAIYDYLDAVHYDETGYEIKHFLPRILELLAEDATIRHSTEIILDKCHFEKDCWRQTELDFMKRFSAEFIRYILTNYNKSQGDNAINYILMFDLAGLPTEHLLGIWESKLTSSPLALEHLQIMMYYYVDSDGYYSHSFSDNPEFNNQIQNWITSTKLAKIVLPIIEKEYFENPNLTEESRYYLDLLYGKFERNFR</sequence>
<organism evidence="1 2">
    <name type="scientific">Capnocytophaga felis</name>
    <dbReference type="NCBI Taxonomy" id="2267611"/>
    <lineage>
        <taxon>Bacteria</taxon>
        <taxon>Pseudomonadati</taxon>
        <taxon>Bacteroidota</taxon>
        <taxon>Flavobacteriia</taxon>
        <taxon>Flavobacteriales</taxon>
        <taxon>Flavobacteriaceae</taxon>
        <taxon>Capnocytophaga</taxon>
    </lineage>
</organism>
<comment type="caution">
    <text evidence="1">The sequence shown here is derived from an EMBL/GenBank/DDBJ whole genome shotgun (WGS) entry which is preliminary data.</text>
</comment>
<dbReference type="AlphaFoldDB" id="A0A5M4BC16"/>
<evidence type="ECO:0000313" key="2">
    <source>
        <dbReference type="Proteomes" id="UP000398217"/>
    </source>
</evidence>
<evidence type="ECO:0000313" key="1">
    <source>
        <dbReference type="EMBL" id="GET46785.1"/>
    </source>
</evidence>
<accession>A0A5M4BC16</accession>
<dbReference type="OrthoDB" id="4535590at2"/>
<reference evidence="2" key="1">
    <citation type="journal article" date="2020" name="Int. J. Syst. Evol. Microbiol.">
        <title>Capnocytophaga felis sp. nov. isolated from the feline oral cavity.</title>
        <authorList>
            <person name="Suzuki M."/>
            <person name="Umeda K."/>
            <person name="Kimura M."/>
            <person name="Imaoka K."/>
            <person name="Morikawa S."/>
            <person name="Maeda K."/>
        </authorList>
    </citation>
    <scope>NUCLEOTIDE SEQUENCE [LARGE SCALE GENOMIC DNA]</scope>
    <source>
        <strain evidence="2">KC07070</strain>
    </source>
</reference>
<dbReference type="EMBL" id="BLBC01000014">
    <property type="protein sequence ID" value="GET46785.1"/>
    <property type="molecule type" value="Genomic_DNA"/>
</dbReference>
<protein>
    <submittedName>
        <fullName evidence="1">Uncharacterized protein</fullName>
    </submittedName>
</protein>
<gene>
    <name evidence="1" type="ORF">RCZ01_20870</name>
</gene>